<evidence type="ECO:0000259" key="1">
    <source>
        <dbReference type="PROSITE" id="PS51029"/>
    </source>
</evidence>
<sequence length="489" mass="56782">MERERIADESAASRQSERSRYQFVNYYNIAMALTQATLSERKVITELLGLYKDCPCLWNTNHTLYGNSDARKQALSILLDKYKNLVEDANMDTLKKKIDNLRASYRREYKKVMNNRRHTPSLWYYKSTYTIKTDEISETDAFGRALGLQLSELTPIQKTIAEKLISDIYPCLWDTNNAFYGNKGARDQALAVMLDKYKLLVVDANTDSLKKKIEIMRTSYRREYKKVLRNRHHTPSLWYYSLMAFLDEGTATAATYQSDDDDDESTHTFKTDEMAETDAFGRALGLQLNGLSAMQKTIAEKLISDIIYYGRLDKLTTKTKFIQMYRDLPCLWNTSHALYSNKVARNRAVDALVEKYKMFDSMAERTRVKKKIENMRTTYKRERNKVIKSQLTGGELYEPMKKAKKASVYLAEDDNNYQEPSYSIKNEPSDNLCLGTETDLFGRTIASQLNELRPKQRFIAEKLISEVIFFGRLDKLKTGTMLNLNSDRF</sequence>
<dbReference type="PANTHER" id="PTHR21505">
    <property type="entry name" value="MADF DOMAIN-CONTAINING PROTEIN-RELATED"/>
    <property type="match status" value="1"/>
</dbReference>
<name>A0A0L7KRG5_OPEBR</name>
<evidence type="ECO:0000313" key="2">
    <source>
        <dbReference type="EMBL" id="KOB65878.1"/>
    </source>
</evidence>
<reference evidence="2 3" key="1">
    <citation type="journal article" date="2015" name="Genome Biol. Evol.">
        <title>The genome of winter moth (Operophtera brumata) provides a genomic perspective on sexual dimorphism and phenology.</title>
        <authorList>
            <person name="Derks M.F."/>
            <person name="Smit S."/>
            <person name="Salis L."/>
            <person name="Schijlen E."/>
            <person name="Bossers A."/>
            <person name="Mateman C."/>
            <person name="Pijl A.S."/>
            <person name="de Ridder D."/>
            <person name="Groenen M.A."/>
            <person name="Visser M.E."/>
            <person name="Megens H.J."/>
        </authorList>
    </citation>
    <scope>NUCLEOTIDE SEQUENCE [LARGE SCALE GENOMIC DNA]</scope>
    <source>
        <strain evidence="2">WM2013NL</strain>
        <tissue evidence="2">Head and thorax</tissue>
    </source>
</reference>
<organism evidence="2 3">
    <name type="scientific">Operophtera brumata</name>
    <name type="common">Winter moth</name>
    <name type="synonym">Phalaena brumata</name>
    <dbReference type="NCBI Taxonomy" id="104452"/>
    <lineage>
        <taxon>Eukaryota</taxon>
        <taxon>Metazoa</taxon>
        <taxon>Ecdysozoa</taxon>
        <taxon>Arthropoda</taxon>
        <taxon>Hexapoda</taxon>
        <taxon>Insecta</taxon>
        <taxon>Pterygota</taxon>
        <taxon>Neoptera</taxon>
        <taxon>Endopterygota</taxon>
        <taxon>Lepidoptera</taxon>
        <taxon>Glossata</taxon>
        <taxon>Ditrysia</taxon>
        <taxon>Geometroidea</taxon>
        <taxon>Geometridae</taxon>
        <taxon>Larentiinae</taxon>
        <taxon>Operophtera</taxon>
    </lineage>
</organism>
<keyword evidence="3" id="KW-1185">Reference proteome</keyword>
<dbReference type="STRING" id="104452.A0A0L7KRG5"/>
<dbReference type="EMBL" id="JTDY01006576">
    <property type="protein sequence ID" value="KOB65878.1"/>
    <property type="molecule type" value="Genomic_DNA"/>
</dbReference>
<proteinExistence type="predicted"/>
<evidence type="ECO:0000313" key="3">
    <source>
        <dbReference type="Proteomes" id="UP000037510"/>
    </source>
</evidence>
<dbReference type="SMART" id="SM00595">
    <property type="entry name" value="MADF"/>
    <property type="match status" value="3"/>
</dbReference>
<dbReference type="Pfam" id="PF10545">
    <property type="entry name" value="MADF_DNA_bdg"/>
    <property type="match status" value="3"/>
</dbReference>
<dbReference type="Proteomes" id="UP000037510">
    <property type="component" value="Unassembled WGS sequence"/>
</dbReference>
<comment type="caution">
    <text evidence="2">The sequence shown here is derived from an EMBL/GenBank/DDBJ whole genome shotgun (WGS) entry which is preliminary data.</text>
</comment>
<accession>A0A0L7KRG5</accession>
<dbReference type="AlphaFoldDB" id="A0A0L7KRG5"/>
<dbReference type="PROSITE" id="PS51029">
    <property type="entry name" value="MADF"/>
    <property type="match status" value="3"/>
</dbReference>
<feature type="domain" description="MADF" evidence="1">
    <location>
        <begin position="46"/>
        <end position="137"/>
    </location>
</feature>
<protein>
    <submittedName>
        <fullName evidence="2">Myoneurin</fullName>
    </submittedName>
</protein>
<gene>
    <name evidence="2" type="ORF">OBRU01_22151</name>
</gene>
<feature type="domain" description="MADF" evidence="1">
    <location>
        <begin position="320"/>
        <end position="408"/>
    </location>
</feature>
<dbReference type="InterPro" id="IPR006578">
    <property type="entry name" value="MADF-dom"/>
</dbReference>
<feature type="domain" description="MADF" evidence="1">
    <location>
        <begin position="161"/>
        <end position="251"/>
    </location>
</feature>
<dbReference type="PANTHER" id="PTHR21505:SF8">
    <property type="entry name" value="DPT-YFP REPRESSOR BY OVEREXPRESSION, ISOFORM D-RELATED"/>
    <property type="match status" value="1"/>
</dbReference>